<evidence type="ECO:0000313" key="2">
    <source>
        <dbReference type="EMBL" id="SMF55957.1"/>
    </source>
</evidence>
<organism evidence="2 3">
    <name type="scientific">Paenibacillus barengoltzii J12</name>
    <dbReference type="NCBI Taxonomy" id="935846"/>
    <lineage>
        <taxon>Bacteria</taxon>
        <taxon>Bacillati</taxon>
        <taxon>Bacillota</taxon>
        <taxon>Bacilli</taxon>
        <taxon>Bacillales</taxon>
        <taxon>Paenibacillaceae</taxon>
        <taxon>Paenibacillus</taxon>
    </lineage>
</organism>
<keyword evidence="3" id="KW-1185">Reference proteome</keyword>
<dbReference type="RefSeq" id="WP_085279606.1">
    <property type="nucleotide sequence ID" value="NZ_FXAE01000050.1"/>
</dbReference>
<dbReference type="EMBL" id="FXAE01000050">
    <property type="protein sequence ID" value="SMF55957.1"/>
    <property type="molecule type" value="Genomic_DNA"/>
</dbReference>
<feature type="transmembrane region" description="Helical" evidence="1">
    <location>
        <begin position="142"/>
        <end position="163"/>
    </location>
</feature>
<accession>A0ABY1M1S0</accession>
<feature type="transmembrane region" description="Helical" evidence="1">
    <location>
        <begin position="114"/>
        <end position="135"/>
    </location>
</feature>
<feature type="transmembrane region" description="Helical" evidence="1">
    <location>
        <begin position="175"/>
        <end position="199"/>
    </location>
</feature>
<evidence type="ECO:0000256" key="1">
    <source>
        <dbReference type="SAM" id="Phobius"/>
    </source>
</evidence>
<reference evidence="2 3" key="1">
    <citation type="submission" date="2017-04" db="EMBL/GenBank/DDBJ databases">
        <authorList>
            <person name="Varghese N."/>
            <person name="Submissions S."/>
        </authorList>
    </citation>
    <scope>NUCLEOTIDE SEQUENCE [LARGE SCALE GENOMIC DNA]</scope>
    <source>
        <strain evidence="2 3">J12</strain>
    </source>
</reference>
<feature type="transmembrane region" description="Helical" evidence="1">
    <location>
        <begin position="44"/>
        <end position="64"/>
    </location>
</feature>
<gene>
    <name evidence="2" type="ORF">SAMN02744124_03704</name>
</gene>
<feature type="transmembrane region" description="Helical" evidence="1">
    <location>
        <begin position="76"/>
        <end position="102"/>
    </location>
</feature>
<protein>
    <recommendedName>
        <fullName evidence="4">ABC transporter permease</fullName>
    </recommendedName>
</protein>
<feature type="transmembrane region" description="Helical" evidence="1">
    <location>
        <begin position="12"/>
        <end position="32"/>
    </location>
</feature>
<name>A0ABY1M1S0_9BACL</name>
<proteinExistence type="predicted"/>
<keyword evidence="1" id="KW-1133">Transmembrane helix</keyword>
<sequence>MVKQEIIFWRYLFKTRYSLLLFPLILTLLAIWLKGFNADLSNQLLIYIVFPVMLFPVVASLYQMGSINHKELLLTYPLNAFFVGWIRPVLLSLVYSAVYTAALRDMGNYSAEELGLAFTSAVFYMILSSFFLIFFKNIALGIVLPLAYLFFGMFTTGTGQGFLYLMQWNRANPNLSLQSCMVTQAAVALIFSLGALYFLKRRNVYHWTSL</sequence>
<comment type="caution">
    <text evidence="2">The sequence shown here is derived from an EMBL/GenBank/DDBJ whole genome shotgun (WGS) entry which is preliminary data.</text>
</comment>
<evidence type="ECO:0000313" key="3">
    <source>
        <dbReference type="Proteomes" id="UP000192939"/>
    </source>
</evidence>
<evidence type="ECO:0008006" key="4">
    <source>
        <dbReference type="Google" id="ProtNLM"/>
    </source>
</evidence>
<dbReference type="Proteomes" id="UP000192939">
    <property type="component" value="Unassembled WGS sequence"/>
</dbReference>
<keyword evidence="1" id="KW-0472">Membrane</keyword>
<keyword evidence="1" id="KW-0812">Transmembrane</keyword>